<dbReference type="GO" id="GO:0003677">
    <property type="term" value="F:DNA binding"/>
    <property type="evidence" value="ECO:0007669"/>
    <property type="project" value="InterPro"/>
</dbReference>
<comment type="similarity">
    <text evidence="2">Belongs to the MYBBP1A family.</text>
</comment>
<dbReference type="EMBL" id="LODT01000031">
    <property type="protein sequence ID" value="KYQ92254.1"/>
    <property type="molecule type" value="Genomic_DNA"/>
</dbReference>
<evidence type="ECO:0000256" key="2">
    <source>
        <dbReference type="ARBA" id="ARBA00006809"/>
    </source>
</evidence>
<evidence type="ECO:0000313" key="5">
    <source>
        <dbReference type="EMBL" id="KYQ92254.1"/>
    </source>
</evidence>
<dbReference type="STRING" id="361077.A0A151ZED8"/>
<sequence length="1404" mass="161399">MVSNVKVNNKNNNNNKKDKEEKVKKSEKSQIQRDDDQEMTEKSINTEVVNGVVEPIDDIDLEIKAKEDLLKCFYDITSMENETRLKAITFLITTLQQLQLKFKPEDHKDISRYVPKVIEKSKIKNFKEAFTPELNYSLKRLVVGLASTRDSARFGFSLALSEILHTFKFIELPWFFEYLVQHMDLNGKDFTEKESHFGRLFGIMAIIRSNRLGEHEIVQLQPTKSINYNYNHPESENLIECLVEQIIYISKKRLQYTELSYEILTSLLDQQSDKDFEKLWQFVKTLVPKSPEEYTPDLLALLFSISKKQKQFNVTKYTTGWNHQSTLNKLNINLLKKVYMESSKSHPRLHKVWKLTIEMLLAGEKDSISISEFWKVVVEDSLLKSSANRKYLGLQLFEVLLPLVKPDIIKDIFSDSTKFSLSESLKPSSPLHEIGIQAFQVIPKTAEISQQHRLALILFFSTEGNESFDHQICIDVLNELVKGADEETLQLYLNSLYSIFYDQENTKSIVTNDQEDLEEDEPMPDVFDQEDTEKQVNSHRIWVLTQISFITKELAKKHQMLVKLEGTILNLLKFLFFHSYFTTSPSNQPETKTKDKKKPTGKVDKFIESLYSKKPVPEISQLVRDSCYSRFCLVMEELSFISLQDASKGTLDGTMSNGDFWASKLVSFLLDAITTPESTSPRPVLATFVAQGSKPLEKLQKAIAPIQSLENATNQQRGFELLFLHIALQYLADPLEISEVISDLLMAYEELTNPKKKTTATKKKGSKQEEEPEKPAPFMVILDILISLLDRPSHFLRTIIKQIFSIFSETVSFPVLEHIISMIKAPTEELFHEDEMEDVNDDEFQPIEKENEEDDDEEEDDEDDEEDDDSDDDDDTVNPELVAKLKSKLGDHLIDSDDEDVLEPTAEQAKNLDNFLSEIFKGKKDKKPSTYQDVKSKTINLKIRLIDLLETYIKKFTIKPNEHLFRMIPLMIDACQVDEPSISNRFISLFKNRFSQIRSASSDSTLKSEELNKMAETLFDNLLLSTQSKPKTPETSNNNKDDKDKSKKRKHQQMVDPETLTAAEKNPFYYLLSGHALYMVIRVLMSLKSTEPVSTTTNGTKKKSSKSSKEVTSAPQTAFGGINMTIFMNKMNLMLDHLLDRSNIVPTTFFTEFTQRFPMLVWLSISKLIELLDNVQNDFSLKKLLDFIGNLLKKKDQSSTEKLQEVYPEIFRVAIKLLPKANKFKPATVIQLLNTLILVISNVGLSAEKIHDAIPAKELEEQLLALCQNSEKQANRELSKRILKSLGMEDNKLSQMEKMKRQEKESKKDKQQKSKKAHSDQLKKSTKESIEKSKAERKSRTTSTKVENKIKSRPKKKDDEPEDALSAITDDDYHQDKDDNPQPKKKFKSSSAHDSKSTTISKKK</sequence>
<dbReference type="InterPro" id="IPR016024">
    <property type="entry name" value="ARM-type_fold"/>
</dbReference>
<dbReference type="PANTHER" id="PTHR13213">
    <property type="entry name" value="MYB-BINDING PROTEIN 1A FAMILY MEMBER"/>
    <property type="match status" value="1"/>
</dbReference>
<evidence type="ECO:0000313" key="6">
    <source>
        <dbReference type="Proteomes" id="UP000076078"/>
    </source>
</evidence>
<feature type="region of interest" description="Disordered" evidence="4">
    <location>
        <begin position="1092"/>
        <end position="1112"/>
    </location>
</feature>
<comment type="subcellular location">
    <subcellularLocation>
        <location evidence="1">Nucleus</location>
    </subcellularLocation>
</comment>
<accession>A0A151ZED8</accession>
<dbReference type="SUPFAM" id="SSF48371">
    <property type="entry name" value="ARM repeat"/>
    <property type="match status" value="1"/>
</dbReference>
<feature type="compositionally biased region" description="Basic and acidic residues" evidence="4">
    <location>
        <begin position="1289"/>
        <end position="1339"/>
    </location>
</feature>
<feature type="compositionally biased region" description="Polar residues" evidence="4">
    <location>
        <begin position="1025"/>
        <end position="1035"/>
    </location>
</feature>
<keyword evidence="6" id="KW-1185">Reference proteome</keyword>
<name>A0A151ZED8_TIELA</name>
<keyword evidence="3" id="KW-0539">Nucleus</keyword>
<dbReference type="GO" id="GO:0006355">
    <property type="term" value="P:regulation of DNA-templated transcription"/>
    <property type="evidence" value="ECO:0007669"/>
    <property type="project" value="InterPro"/>
</dbReference>
<evidence type="ECO:0000256" key="4">
    <source>
        <dbReference type="SAM" id="MobiDB-lite"/>
    </source>
</evidence>
<gene>
    <name evidence="5" type="ORF">DLAC_07101</name>
</gene>
<protein>
    <submittedName>
        <fullName evidence="5">DNA polymerase V family protein</fullName>
    </submittedName>
</protein>
<dbReference type="OrthoDB" id="342531at2759"/>
<dbReference type="InParanoid" id="A0A151ZED8"/>
<evidence type="ECO:0000256" key="1">
    <source>
        <dbReference type="ARBA" id="ARBA00004123"/>
    </source>
</evidence>
<reference evidence="5 6" key="1">
    <citation type="submission" date="2015-12" db="EMBL/GenBank/DDBJ databases">
        <title>Dictyostelia acquired genes for synthesis and detection of signals that induce cell-type specialization by lateral gene transfer from prokaryotes.</title>
        <authorList>
            <person name="Gloeckner G."/>
            <person name="Schaap P."/>
        </authorList>
    </citation>
    <scope>NUCLEOTIDE SEQUENCE [LARGE SCALE GENOMIC DNA]</scope>
    <source>
        <strain evidence="5 6">TK</strain>
    </source>
</reference>
<feature type="region of interest" description="Disordered" evidence="4">
    <location>
        <begin position="1025"/>
        <end position="1058"/>
    </location>
</feature>
<feature type="region of interest" description="Disordered" evidence="4">
    <location>
        <begin position="1289"/>
        <end position="1404"/>
    </location>
</feature>
<organism evidence="5 6">
    <name type="scientific">Tieghemostelium lacteum</name>
    <name type="common">Slime mold</name>
    <name type="synonym">Dictyostelium lacteum</name>
    <dbReference type="NCBI Taxonomy" id="361077"/>
    <lineage>
        <taxon>Eukaryota</taxon>
        <taxon>Amoebozoa</taxon>
        <taxon>Evosea</taxon>
        <taxon>Eumycetozoa</taxon>
        <taxon>Dictyostelia</taxon>
        <taxon>Dictyosteliales</taxon>
        <taxon>Raperosteliaceae</taxon>
        <taxon>Tieghemostelium</taxon>
    </lineage>
</organism>
<dbReference type="Proteomes" id="UP000076078">
    <property type="component" value="Unassembled WGS sequence"/>
</dbReference>
<feature type="region of interest" description="Disordered" evidence="4">
    <location>
        <begin position="1"/>
        <end position="41"/>
    </location>
</feature>
<proteinExistence type="inferred from homology"/>
<dbReference type="OMA" id="VWKHDDP"/>
<comment type="caution">
    <text evidence="5">The sequence shown here is derived from an EMBL/GenBank/DDBJ whole genome shotgun (WGS) entry which is preliminary data.</text>
</comment>
<dbReference type="PANTHER" id="PTHR13213:SF2">
    <property type="entry name" value="MYB-BINDING PROTEIN 1A"/>
    <property type="match status" value="1"/>
</dbReference>
<dbReference type="FunCoup" id="A0A151ZED8">
    <property type="interactions" value="153"/>
</dbReference>
<feature type="compositionally biased region" description="Low complexity" evidence="4">
    <location>
        <begin position="1"/>
        <end position="14"/>
    </location>
</feature>
<dbReference type="Pfam" id="PF04931">
    <property type="entry name" value="DNA_pol_phi"/>
    <property type="match status" value="1"/>
</dbReference>
<dbReference type="GO" id="GO:0005730">
    <property type="term" value="C:nucleolus"/>
    <property type="evidence" value="ECO:0007669"/>
    <property type="project" value="InterPro"/>
</dbReference>
<dbReference type="InterPro" id="IPR007015">
    <property type="entry name" value="DNA_pol_V/MYBBP1A"/>
</dbReference>
<feature type="compositionally biased region" description="Basic and acidic residues" evidence="4">
    <location>
        <begin position="1371"/>
        <end position="1382"/>
    </location>
</feature>
<evidence type="ECO:0000256" key="3">
    <source>
        <dbReference type="ARBA" id="ARBA00023242"/>
    </source>
</evidence>
<feature type="region of interest" description="Disordered" evidence="4">
    <location>
        <begin position="836"/>
        <end position="877"/>
    </location>
</feature>
<feature type="compositionally biased region" description="Basic and acidic residues" evidence="4">
    <location>
        <begin position="15"/>
        <end position="34"/>
    </location>
</feature>